<evidence type="ECO:0000313" key="3">
    <source>
        <dbReference type="Proteomes" id="UP000177309"/>
    </source>
</evidence>
<comment type="caution">
    <text evidence="2">The sequence shown here is derived from an EMBL/GenBank/DDBJ whole genome shotgun (WGS) entry which is preliminary data.</text>
</comment>
<feature type="signal peptide" evidence="1">
    <location>
        <begin position="1"/>
        <end position="25"/>
    </location>
</feature>
<feature type="chain" id="PRO_5009514597" description="Periplasmic heavy metal sensor" evidence="1">
    <location>
        <begin position="26"/>
        <end position="153"/>
    </location>
</feature>
<accession>A0A1F4TL93</accession>
<keyword evidence="1" id="KW-0732">Signal</keyword>
<protein>
    <recommendedName>
        <fullName evidence="4">Periplasmic heavy metal sensor</fullName>
    </recommendedName>
</protein>
<reference evidence="2 3" key="1">
    <citation type="journal article" date="2016" name="Nat. Commun.">
        <title>Thousands of microbial genomes shed light on interconnected biogeochemical processes in an aquifer system.</title>
        <authorList>
            <person name="Anantharaman K."/>
            <person name="Brown C.T."/>
            <person name="Hug L.A."/>
            <person name="Sharon I."/>
            <person name="Castelle C.J."/>
            <person name="Probst A.J."/>
            <person name="Thomas B.C."/>
            <person name="Singh A."/>
            <person name="Wilkins M.J."/>
            <person name="Karaoz U."/>
            <person name="Brodie E.L."/>
            <person name="Williams K.H."/>
            <person name="Hubbard S.S."/>
            <person name="Banfield J.F."/>
        </authorList>
    </citation>
    <scope>NUCLEOTIDE SEQUENCE [LARGE SCALE GENOMIC DNA]</scope>
</reference>
<name>A0A1F4TL93_UNCSA</name>
<dbReference type="AlphaFoldDB" id="A0A1F4TL93"/>
<proteinExistence type="predicted"/>
<evidence type="ECO:0008006" key="4">
    <source>
        <dbReference type="Google" id="ProtNLM"/>
    </source>
</evidence>
<dbReference type="Pfam" id="PF13801">
    <property type="entry name" value="Metal_resist"/>
    <property type="match status" value="1"/>
</dbReference>
<sequence length="153" mass="18048">MKNKLVSLALFLVLSLALTTSQALAWGGGQGGPSMKRGMESKMFKTLALTKEQKERFLTERQKMAKEALESRQKNERFRLEMKAELVKDSPDKDRLHKHIREINNNSTELQIKRLDLMLEMRYQLTPEQRVKFKEMVENERKQMKKSWGKKKH</sequence>
<organism evidence="2 3">
    <name type="scientific">candidate division WOR-1 bacterium RIFOXYC2_FULL_41_25</name>
    <dbReference type="NCBI Taxonomy" id="1802586"/>
    <lineage>
        <taxon>Bacteria</taxon>
        <taxon>Bacillati</taxon>
        <taxon>Saganbacteria</taxon>
    </lineage>
</organism>
<dbReference type="Gene3D" id="1.20.120.1490">
    <property type="match status" value="1"/>
</dbReference>
<evidence type="ECO:0000313" key="2">
    <source>
        <dbReference type="EMBL" id="OGC33482.1"/>
    </source>
</evidence>
<evidence type="ECO:0000256" key="1">
    <source>
        <dbReference type="SAM" id="SignalP"/>
    </source>
</evidence>
<gene>
    <name evidence="2" type="ORF">A2462_06830</name>
</gene>
<dbReference type="EMBL" id="MEUI01000034">
    <property type="protein sequence ID" value="OGC33482.1"/>
    <property type="molecule type" value="Genomic_DNA"/>
</dbReference>
<dbReference type="Proteomes" id="UP000177309">
    <property type="component" value="Unassembled WGS sequence"/>
</dbReference>
<dbReference type="InterPro" id="IPR025961">
    <property type="entry name" value="Metal_resist"/>
</dbReference>